<proteinExistence type="predicted"/>
<protein>
    <submittedName>
        <fullName evidence="2">PREDICTED: PRUPE_5G053200</fullName>
    </submittedName>
</protein>
<keyword evidence="1" id="KW-0812">Transmembrane</keyword>
<dbReference type="AlphaFoldDB" id="A0A5E4GG81"/>
<keyword evidence="1" id="KW-0472">Membrane</keyword>
<evidence type="ECO:0000313" key="2">
    <source>
        <dbReference type="EMBL" id="VVA38538.1"/>
    </source>
</evidence>
<dbReference type="Gramene" id="VVA38538">
    <property type="protein sequence ID" value="VVA38538"/>
    <property type="gene ID" value="Prudul26B000095"/>
</dbReference>
<name>A0A5E4GG81_PRUDU</name>
<feature type="transmembrane region" description="Helical" evidence="1">
    <location>
        <begin position="82"/>
        <end position="104"/>
    </location>
</feature>
<feature type="transmembrane region" description="Helical" evidence="1">
    <location>
        <begin position="124"/>
        <end position="146"/>
    </location>
</feature>
<dbReference type="Proteomes" id="UP000327085">
    <property type="component" value="Chromosome 7"/>
</dbReference>
<evidence type="ECO:0000313" key="3">
    <source>
        <dbReference type="Proteomes" id="UP000327085"/>
    </source>
</evidence>
<feature type="transmembrane region" description="Helical" evidence="1">
    <location>
        <begin position="158"/>
        <end position="180"/>
    </location>
</feature>
<sequence>MPLLRRSCASTCVRRRDGVDVVREVGWFVFGEGGKASVKGVLVSLADVADFLTLTTPSLQGERRIEKKLCLRELAKVYMEEFIVALSTAVLTGFLCSALPIAVLTGLMCSTLSTAVLTGFLCSALPIAVLTGFLCSALSTCVLPYLLPCSHDFYVLPYLLPCSHGLCSALSTAMLTGFLYSALSTAVLRVSVFCYVPYFLGFALVFSLRTLP</sequence>
<accession>A0A5E4GG81</accession>
<gene>
    <name evidence="2" type="ORF">ALMOND_2B000095</name>
</gene>
<organism evidence="2 3">
    <name type="scientific">Prunus dulcis</name>
    <name type="common">Almond</name>
    <name type="synonym">Amygdalus dulcis</name>
    <dbReference type="NCBI Taxonomy" id="3755"/>
    <lineage>
        <taxon>Eukaryota</taxon>
        <taxon>Viridiplantae</taxon>
        <taxon>Streptophyta</taxon>
        <taxon>Embryophyta</taxon>
        <taxon>Tracheophyta</taxon>
        <taxon>Spermatophyta</taxon>
        <taxon>Magnoliopsida</taxon>
        <taxon>eudicotyledons</taxon>
        <taxon>Gunneridae</taxon>
        <taxon>Pentapetalae</taxon>
        <taxon>rosids</taxon>
        <taxon>fabids</taxon>
        <taxon>Rosales</taxon>
        <taxon>Rosaceae</taxon>
        <taxon>Amygdaloideae</taxon>
        <taxon>Amygdaleae</taxon>
        <taxon>Prunus</taxon>
    </lineage>
</organism>
<feature type="transmembrane region" description="Helical" evidence="1">
    <location>
        <begin position="186"/>
        <end position="208"/>
    </location>
</feature>
<dbReference type="InParanoid" id="A0A5E4GG81"/>
<reference evidence="3" key="1">
    <citation type="journal article" date="2020" name="Plant J.">
        <title>Transposons played a major role in the diversification between the closely related almond and peach genomes: results from the almond genome sequence.</title>
        <authorList>
            <person name="Alioto T."/>
            <person name="Alexiou K.G."/>
            <person name="Bardil A."/>
            <person name="Barteri F."/>
            <person name="Castanera R."/>
            <person name="Cruz F."/>
            <person name="Dhingra A."/>
            <person name="Duval H."/>
            <person name="Fernandez I Marti A."/>
            <person name="Frias L."/>
            <person name="Galan B."/>
            <person name="Garcia J.L."/>
            <person name="Howad W."/>
            <person name="Gomez-Garrido J."/>
            <person name="Gut M."/>
            <person name="Julca I."/>
            <person name="Morata J."/>
            <person name="Puigdomenech P."/>
            <person name="Ribeca P."/>
            <person name="Rubio Cabetas M.J."/>
            <person name="Vlasova A."/>
            <person name="Wirthensohn M."/>
            <person name="Garcia-Mas J."/>
            <person name="Gabaldon T."/>
            <person name="Casacuberta J.M."/>
            <person name="Arus P."/>
        </authorList>
    </citation>
    <scope>NUCLEOTIDE SEQUENCE [LARGE SCALE GENOMIC DNA]</scope>
    <source>
        <strain evidence="3">cv. Texas</strain>
    </source>
</reference>
<dbReference type="EMBL" id="CABIKO010000654">
    <property type="protein sequence ID" value="VVA38538.1"/>
    <property type="molecule type" value="Genomic_DNA"/>
</dbReference>
<keyword evidence="1" id="KW-1133">Transmembrane helix</keyword>
<evidence type="ECO:0000256" key="1">
    <source>
        <dbReference type="SAM" id="Phobius"/>
    </source>
</evidence>